<dbReference type="KEGG" id="fak:FUA48_09425"/>
<dbReference type="Proteomes" id="UP000321222">
    <property type="component" value="Chromosome"/>
</dbReference>
<dbReference type="OrthoDB" id="5295174at2"/>
<evidence type="ECO:0000256" key="3">
    <source>
        <dbReference type="ARBA" id="ARBA00023163"/>
    </source>
</evidence>
<evidence type="ECO:0000313" key="8">
    <source>
        <dbReference type="EMBL" id="QEE49797.1"/>
    </source>
</evidence>
<dbReference type="InterPro" id="IPR011990">
    <property type="entry name" value="TPR-like_helical_dom_sf"/>
</dbReference>
<proteinExistence type="predicted"/>
<dbReference type="InterPro" id="IPR019734">
    <property type="entry name" value="TPR_rpt"/>
</dbReference>
<dbReference type="Gene3D" id="1.25.40.10">
    <property type="entry name" value="Tetratricopeptide repeat domain"/>
    <property type="match status" value="1"/>
</dbReference>
<dbReference type="SUPFAM" id="SSF48452">
    <property type="entry name" value="TPR-like"/>
    <property type="match status" value="1"/>
</dbReference>
<feature type="coiled-coil region" evidence="4">
    <location>
        <begin position="362"/>
        <end position="389"/>
    </location>
</feature>
<feature type="transmembrane region" description="Helical" evidence="5">
    <location>
        <begin position="340"/>
        <end position="361"/>
    </location>
</feature>
<evidence type="ECO:0000256" key="4">
    <source>
        <dbReference type="SAM" id="Coils"/>
    </source>
</evidence>
<dbReference type="InterPro" id="IPR018060">
    <property type="entry name" value="HTH_AraC"/>
</dbReference>
<dbReference type="SMART" id="SM00342">
    <property type="entry name" value="HTH_ARAC"/>
    <property type="match status" value="1"/>
</dbReference>
<evidence type="ECO:0000259" key="7">
    <source>
        <dbReference type="PROSITE" id="PS01124"/>
    </source>
</evidence>
<accession>A0A5B9FYH1</accession>
<keyword evidence="3" id="KW-0804">Transcription</keyword>
<keyword evidence="1" id="KW-0805">Transcription regulation</keyword>
<evidence type="ECO:0000313" key="9">
    <source>
        <dbReference type="Proteomes" id="UP000321222"/>
    </source>
</evidence>
<dbReference type="GO" id="GO:0003700">
    <property type="term" value="F:DNA-binding transcription factor activity"/>
    <property type="evidence" value="ECO:0007669"/>
    <property type="project" value="InterPro"/>
</dbReference>
<dbReference type="RefSeq" id="WP_147583299.1">
    <property type="nucleotide sequence ID" value="NZ_CP042831.1"/>
</dbReference>
<evidence type="ECO:0000256" key="1">
    <source>
        <dbReference type="ARBA" id="ARBA00023015"/>
    </source>
</evidence>
<keyword evidence="5" id="KW-0472">Membrane</keyword>
<dbReference type="SUPFAM" id="SSF46689">
    <property type="entry name" value="Homeodomain-like"/>
    <property type="match status" value="1"/>
</dbReference>
<keyword evidence="5" id="KW-0812">Transmembrane</keyword>
<keyword evidence="2" id="KW-0238">DNA-binding</keyword>
<protein>
    <submittedName>
        <fullName evidence="8">Helix-turn-helix domain-containing protein</fullName>
    </submittedName>
</protein>
<evidence type="ECO:0000256" key="2">
    <source>
        <dbReference type="ARBA" id="ARBA00023125"/>
    </source>
</evidence>
<keyword evidence="5" id="KW-1133">Transmembrane helix</keyword>
<name>A0A5B9FYH1_9FLAO</name>
<reference evidence="8 9" key="1">
    <citation type="submission" date="2019-08" db="EMBL/GenBank/DDBJ databases">
        <title>Flavobacterium alkalisoli sp. nov., isolated from rhizosphere soil of Suaeda salsa.</title>
        <authorList>
            <person name="Sun J.-Q."/>
            <person name="Xu L."/>
        </authorList>
    </citation>
    <scope>NUCLEOTIDE SEQUENCE [LARGE SCALE GENOMIC DNA]</scope>
    <source>
        <strain evidence="8 9">XS-5</strain>
    </source>
</reference>
<feature type="chain" id="PRO_5022955101" evidence="6">
    <location>
        <begin position="30"/>
        <end position="521"/>
    </location>
</feature>
<gene>
    <name evidence="8" type="ORF">FUA48_09425</name>
</gene>
<keyword evidence="6" id="KW-0732">Signal</keyword>
<feature type="signal peptide" evidence="6">
    <location>
        <begin position="1"/>
        <end position="29"/>
    </location>
</feature>
<dbReference type="GO" id="GO:0043565">
    <property type="term" value="F:sequence-specific DNA binding"/>
    <property type="evidence" value="ECO:0007669"/>
    <property type="project" value="InterPro"/>
</dbReference>
<dbReference type="AlphaFoldDB" id="A0A5B9FYH1"/>
<keyword evidence="4" id="KW-0175">Coiled coil</keyword>
<dbReference type="EMBL" id="CP042831">
    <property type="protein sequence ID" value="QEE49797.1"/>
    <property type="molecule type" value="Genomic_DNA"/>
</dbReference>
<organism evidence="8 9">
    <name type="scientific">Flavobacterium alkalisoli</name>
    <dbReference type="NCBI Taxonomy" id="2602769"/>
    <lineage>
        <taxon>Bacteria</taxon>
        <taxon>Pseudomonadati</taxon>
        <taxon>Bacteroidota</taxon>
        <taxon>Flavobacteriia</taxon>
        <taxon>Flavobacteriales</taxon>
        <taxon>Flavobacteriaceae</taxon>
        <taxon>Flavobacterium</taxon>
    </lineage>
</organism>
<dbReference type="PANTHER" id="PTHR43280:SF2">
    <property type="entry name" value="HTH-TYPE TRANSCRIPTIONAL REGULATOR EXSA"/>
    <property type="match status" value="1"/>
</dbReference>
<evidence type="ECO:0000256" key="6">
    <source>
        <dbReference type="SAM" id="SignalP"/>
    </source>
</evidence>
<keyword evidence="9" id="KW-1185">Reference proteome</keyword>
<dbReference type="PANTHER" id="PTHR43280">
    <property type="entry name" value="ARAC-FAMILY TRANSCRIPTIONAL REGULATOR"/>
    <property type="match status" value="1"/>
</dbReference>
<dbReference type="PROSITE" id="PS01124">
    <property type="entry name" value="HTH_ARAC_FAMILY_2"/>
    <property type="match status" value="1"/>
</dbReference>
<dbReference type="SMART" id="SM00028">
    <property type="entry name" value="TPR"/>
    <property type="match status" value="4"/>
</dbReference>
<feature type="domain" description="HTH araC/xylS-type" evidence="7">
    <location>
        <begin position="397"/>
        <end position="509"/>
    </location>
</feature>
<evidence type="ECO:0000256" key="5">
    <source>
        <dbReference type="SAM" id="Phobius"/>
    </source>
</evidence>
<dbReference type="InterPro" id="IPR009057">
    <property type="entry name" value="Homeodomain-like_sf"/>
</dbReference>
<sequence length="521" mass="60011">MLTIFNAGMVFRVKIVLLFLLCFSGFVSAQSVADKEAIFLENLSNCYKDPDKGFKIAHYLLDNADDNDEKVQGLYLISEISFLKDDYKQSVESLFEAYRLLDKSNNSFLKTFVLTSISSKCRFFGLTDKSDTYIQQAEEYSNLISHTDKKALAKAKVLYEKGQVLVSDKKFSEAIRVLSSSYTIIQPYKNKFYGTCAKIQCALGKAYFNTSDYIGAKQHYQRAIDILKIGGLEFSSIAASAYNGIGEIALKGVKTEDAKTAFEKVLSCKVIETEVKADTYYSLSQIYLKQGDDIKYKENYKLYKANFDALSTLEREARNTLIAQIEKEHNVILKKNQTRYTYLLVVIICVFVVAFAVYFFYNKKLDKEYKKFERLLVKIENDREEAKKEVKVLTIPEKTEQAILDRLKEFENGKEFTNPNMSVQFLSKKMKTNSKYLSEIINKHKGKNFNAYINDLRIDYIIDMMQTDPKFLNYKVSYLAENCGFASHSVFTVVFKSVTNLTPKQFINFLKKKTEKEREVV</sequence>
<dbReference type="Gene3D" id="1.10.10.60">
    <property type="entry name" value="Homeodomain-like"/>
    <property type="match status" value="2"/>
</dbReference>
<dbReference type="Pfam" id="PF12833">
    <property type="entry name" value="HTH_18"/>
    <property type="match status" value="1"/>
</dbReference>